<dbReference type="Proteomes" id="UP000287651">
    <property type="component" value="Unassembled WGS sequence"/>
</dbReference>
<proteinExistence type="predicted"/>
<evidence type="ECO:0000313" key="3">
    <source>
        <dbReference type="Proteomes" id="UP000287651"/>
    </source>
</evidence>
<dbReference type="Gene3D" id="3.40.50.300">
    <property type="entry name" value="P-loop containing nucleotide triphosphate hydrolases"/>
    <property type="match status" value="1"/>
</dbReference>
<dbReference type="EMBL" id="AMZH03011739">
    <property type="protein sequence ID" value="RRT52305.1"/>
    <property type="molecule type" value="Genomic_DNA"/>
</dbReference>
<gene>
    <name evidence="2" type="ORF">B296_00050549</name>
</gene>
<dbReference type="InterPro" id="IPR027417">
    <property type="entry name" value="P-loop_NTPase"/>
</dbReference>
<evidence type="ECO:0000256" key="1">
    <source>
        <dbReference type="SAM" id="SignalP"/>
    </source>
</evidence>
<protein>
    <submittedName>
        <fullName evidence="2">Uncharacterized protein</fullName>
    </submittedName>
</protein>
<feature type="chain" id="PRO_5019214045" evidence="1">
    <location>
        <begin position="19"/>
        <end position="133"/>
    </location>
</feature>
<organism evidence="2 3">
    <name type="scientific">Ensete ventricosum</name>
    <name type="common">Abyssinian banana</name>
    <name type="synonym">Musa ensete</name>
    <dbReference type="NCBI Taxonomy" id="4639"/>
    <lineage>
        <taxon>Eukaryota</taxon>
        <taxon>Viridiplantae</taxon>
        <taxon>Streptophyta</taxon>
        <taxon>Embryophyta</taxon>
        <taxon>Tracheophyta</taxon>
        <taxon>Spermatophyta</taxon>
        <taxon>Magnoliopsida</taxon>
        <taxon>Liliopsida</taxon>
        <taxon>Zingiberales</taxon>
        <taxon>Musaceae</taxon>
        <taxon>Ensete</taxon>
    </lineage>
</organism>
<sequence>MKPFFFLIVYFLFQISCSDRDKLLHLLALLKLELVQKKVLIFVNSIDNGFRIRLFLEQFGIRSSVLNAELPQNSRLHILEVCFLTLYPRQKREFLRKLKACLEMVTMKNCPIALYLSLYLLRMQWSRCDTELR</sequence>
<feature type="signal peptide" evidence="1">
    <location>
        <begin position="1"/>
        <end position="18"/>
    </location>
</feature>
<comment type="caution">
    <text evidence="2">The sequence shown here is derived from an EMBL/GenBank/DDBJ whole genome shotgun (WGS) entry which is preliminary data.</text>
</comment>
<reference evidence="2 3" key="1">
    <citation type="journal article" date="2014" name="Agronomy (Basel)">
        <title>A Draft Genome Sequence for Ensete ventricosum, the Drought-Tolerant Tree Against Hunger.</title>
        <authorList>
            <person name="Harrison J."/>
            <person name="Moore K.A."/>
            <person name="Paszkiewicz K."/>
            <person name="Jones T."/>
            <person name="Grant M."/>
            <person name="Ambacheew D."/>
            <person name="Muzemil S."/>
            <person name="Studholme D.J."/>
        </authorList>
    </citation>
    <scope>NUCLEOTIDE SEQUENCE [LARGE SCALE GENOMIC DNA]</scope>
</reference>
<evidence type="ECO:0000313" key="2">
    <source>
        <dbReference type="EMBL" id="RRT52305.1"/>
    </source>
</evidence>
<keyword evidence="1" id="KW-0732">Signal</keyword>
<dbReference type="AlphaFoldDB" id="A0A426YKL9"/>
<dbReference type="SUPFAM" id="SSF52540">
    <property type="entry name" value="P-loop containing nucleoside triphosphate hydrolases"/>
    <property type="match status" value="1"/>
</dbReference>
<accession>A0A426YKL9</accession>
<name>A0A426YKL9_ENSVE</name>